<dbReference type="Proteomes" id="UP000244173">
    <property type="component" value="Chromosome"/>
</dbReference>
<feature type="domain" description="Scaffold protein FimL second" evidence="2">
    <location>
        <begin position="25"/>
        <end position="122"/>
    </location>
</feature>
<feature type="region of interest" description="Disordered" evidence="1">
    <location>
        <begin position="473"/>
        <end position="502"/>
    </location>
</feature>
<proteinExistence type="predicted"/>
<reference evidence="3 4" key="1">
    <citation type="submission" date="2018-04" db="EMBL/GenBank/DDBJ databases">
        <title>Denitrifier Microvirgula.</title>
        <authorList>
            <person name="Anderson E."/>
            <person name="Jang J."/>
            <person name="Ishii S."/>
        </authorList>
    </citation>
    <scope>NUCLEOTIDE SEQUENCE [LARGE SCALE GENOMIC DNA]</scope>
    <source>
        <strain evidence="3 4">BE2.4</strain>
    </source>
</reference>
<name>A0A2S0P8E4_9NEIS</name>
<accession>A0A2S0P8E4</accession>
<feature type="compositionally biased region" description="Low complexity" evidence="1">
    <location>
        <begin position="490"/>
        <end position="502"/>
    </location>
</feature>
<dbReference type="Pfam" id="PF26379">
    <property type="entry name" value="FimL_2nd"/>
    <property type="match status" value="1"/>
</dbReference>
<evidence type="ECO:0000259" key="2">
    <source>
        <dbReference type="Pfam" id="PF26379"/>
    </source>
</evidence>
<sequence>MNAAELAERLSRPAPRFLIALDVPPESRAQLAADQQHQFERGLLLWGRTGHQQAMDLMRETLAVLGSLQRDPVARQFCWLAEGALESCKDRSPATREILNALSQQVRSLATQTFTLPEALALSLWQRISVTGGGETAAALRRHLNAPAPAAPAIPTLNPVDAIPTVDDAIPPPSGGPAIPTLDPVDTIPTVDDAIPPPSGVSAIPTLDPVDAIPTIDDIAPPQPDADIPDLSLDWAVPDAGTDAPVHERLESVRWVAPSSSYALPTRMEVPPLLPINEPAAAIPELSIGDALPATDAAPTADIPELSIGDALPATNAAPAADIPELSIGDALPATDAAPAADIPELSIGDALPTASASPAADIPELSIGDALPTASAAPAADIPELSIGDALPTASAAPAAYIPELSIGDALPAADAAPTADIPELSIGDALPTASAAPAADIPELSIGDALPTASAAPAAYIPELSIGDALPAADTAPETGIPELTIGDALPPTDDAPTAAIPELSIGDALPATDIPELSIGDECPAADAAPETGIPESPRPVPAPLPELPLIASAPFAAPRQALSIEPHPQAAVFAALAAALQSNWQRIANGSTSHFNLFRDALVTLNDGLPSLGTPALARLASALLTHADELPVCGPAADEGERVAEALDNLTDCLKRWPKLGEDDIEALEAHQRALTEMPQAGTPLPEGELQQLAADMQSLSATPADPVPAPPPAPASISLAEVPHLYAAPTDADVPSNAAIERAALGVAAQAHLTELIHGRSRASAGGGIDNDMVQAAQALAAEAEAAGETALGSLAAAFAAALDASRFHPEPVLEIGADIIAVLVDMIGSVQRGEPVEGAEDLVEVLVELTPKAPPSLSLPEEPAAGAEQEQEPVPAPAASPAPAFELPDLSFDEEVMPPSAMEPEPEPDTPWPDEMPDLGDDLTPR</sequence>
<evidence type="ECO:0000313" key="4">
    <source>
        <dbReference type="Proteomes" id="UP000244173"/>
    </source>
</evidence>
<protein>
    <recommendedName>
        <fullName evidence="2">Scaffold protein FimL second domain-containing protein</fullName>
    </recommendedName>
</protein>
<gene>
    <name evidence="3" type="ORF">DAI18_06135</name>
</gene>
<dbReference type="AlphaFoldDB" id="A0A2S0P8E4"/>
<feature type="compositionally biased region" description="Acidic residues" evidence="1">
    <location>
        <begin position="922"/>
        <end position="933"/>
    </location>
</feature>
<feature type="region of interest" description="Disordered" evidence="1">
    <location>
        <begin position="860"/>
        <end position="933"/>
    </location>
</feature>
<dbReference type="EMBL" id="CP028519">
    <property type="protein sequence ID" value="AVY93670.1"/>
    <property type="molecule type" value="Genomic_DNA"/>
</dbReference>
<evidence type="ECO:0000256" key="1">
    <source>
        <dbReference type="SAM" id="MobiDB-lite"/>
    </source>
</evidence>
<dbReference type="STRING" id="1122240.GCA_000620105_01275"/>
<dbReference type="KEGG" id="maer:DAI18_06135"/>
<organism evidence="3 4">
    <name type="scientific">Microvirgula aerodenitrificans</name>
    <dbReference type="NCBI Taxonomy" id="57480"/>
    <lineage>
        <taxon>Bacteria</taxon>
        <taxon>Pseudomonadati</taxon>
        <taxon>Pseudomonadota</taxon>
        <taxon>Betaproteobacteria</taxon>
        <taxon>Neisseriales</taxon>
        <taxon>Aquaspirillaceae</taxon>
        <taxon>Microvirgula</taxon>
    </lineage>
</organism>
<keyword evidence="4" id="KW-1185">Reference proteome</keyword>
<feature type="region of interest" description="Disordered" evidence="1">
    <location>
        <begin position="517"/>
        <end position="547"/>
    </location>
</feature>
<evidence type="ECO:0000313" key="3">
    <source>
        <dbReference type="EMBL" id="AVY93670.1"/>
    </source>
</evidence>
<dbReference type="InterPro" id="IPR058661">
    <property type="entry name" value="FimL_2nd"/>
</dbReference>